<dbReference type="PROSITE" id="PS50051">
    <property type="entry name" value="MCM_2"/>
    <property type="match status" value="1"/>
</dbReference>
<reference evidence="5 6" key="1">
    <citation type="journal article" date="2017" name="Nat. Commun.">
        <title>Genome assembly with in vitro proximity ligation data and whole-genome triplication in lettuce.</title>
        <authorList>
            <person name="Reyes-Chin-Wo S."/>
            <person name="Wang Z."/>
            <person name="Yang X."/>
            <person name="Kozik A."/>
            <person name="Arikit S."/>
            <person name="Song C."/>
            <person name="Xia L."/>
            <person name="Froenicke L."/>
            <person name="Lavelle D.O."/>
            <person name="Truco M.J."/>
            <person name="Xia R."/>
            <person name="Zhu S."/>
            <person name="Xu C."/>
            <person name="Xu H."/>
            <person name="Xu X."/>
            <person name="Cox K."/>
            <person name="Korf I."/>
            <person name="Meyers B.C."/>
            <person name="Michelmore R.W."/>
        </authorList>
    </citation>
    <scope>NUCLEOTIDE SEQUENCE [LARGE SCALE GENOMIC DNA]</scope>
    <source>
        <strain evidence="6">cv. Salinas</strain>
        <tissue evidence="5">Seedlings</tissue>
    </source>
</reference>
<sequence length="81" mass="8934">MDESDRTAIHEVMEQQTVSITKAGITTSLNARTAVLAAANPAWYYLLLPIIIYFLITNSNMNVLFDDSGGDMISAELQLKI</sequence>
<evidence type="ECO:0000313" key="6">
    <source>
        <dbReference type="Proteomes" id="UP000235145"/>
    </source>
</evidence>
<proteinExistence type="predicted"/>
<comment type="caution">
    <text evidence="5">The sequence shown here is derived from an EMBL/GenBank/DDBJ whole genome shotgun (WGS) entry which is preliminary data.</text>
</comment>
<name>A0A9R1UKR3_LACSA</name>
<dbReference type="GO" id="GO:0005524">
    <property type="term" value="F:ATP binding"/>
    <property type="evidence" value="ECO:0007669"/>
    <property type="project" value="UniProtKB-KW"/>
</dbReference>
<protein>
    <recommendedName>
        <fullName evidence="4">MCM C-terminal AAA(+) ATPase domain-containing protein</fullName>
    </recommendedName>
</protein>
<dbReference type="PRINTS" id="PR01657">
    <property type="entry name" value="MCMFAMILY"/>
</dbReference>
<evidence type="ECO:0000256" key="3">
    <source>
        <dbReference type="SAM" id="Phobius"/>
    </source>
</evidence>
<dbReference type="InterPro" id="IPR001208">
    <property type="entry name" value="MCM_dom"/>
</dbReference>
<dbReference type="PANTHER" id="PTHR11630">
    <property type="entry name" value="DNA REPLICATION LICENSING FACTOR MCM FAMILY MEMBER"/>
    <property type="match status" value="1"/>
</dbReference>
<keyword evidence="1" id="KW-0547">Nucleotide-binding</keyword>
<keyword evidence="3" id="KW-0812">Transmembrane</keyword>
<accession>A0A9R1UKR3</accession>
<feature type="transmembrane region" description="Helical" evidence="3">
    <location>
        <begin position="42"/>
        <end position="65"/>
    </location>
</feature>
<keyword evidence="6" id="KW-1185">Reference proteome</keyword>
<dbReference type="EMBL" id="NBSK02000009">
    <property type="protein sequence ID" value="KAJ0188745.1"/>
    <property type="molecule type" value="Genomic_DNA"/>
</dbReference>
<keyword evidence="3" id="KW-0472">Membrane</keyword>
<dbReference type="Pfam" id="PF00493">
    <property type="entry name" value="MCM"/>
    <property type="match status" value="1"/>
</dbReference>
<organism evidence="5 6">
    <name type="scientific">Lactuca sativa</name>
    <name type="common">Garden lettuce</name>
    <dbReference type="NCBI Taxonomy" id="4236"/>
    <lineage>
        <taxon>Eukaryota</taxon>
        <taxon>Viridiplantae</taxon>
        <taxon>Streptophyta</taxon>
        <taxon>Embryophyta</taxon>
        <taxon>Tracheophyta</taxon>
        <taxon>Spermatophyta</taxon>
        <taxon>Magnoliopsida</taxon>
        <taxon>eudicotyledons</taxon>
        <taxon>Gunneridae</taxon>
        <taxon>Pentapetalae</taxon>
        <taxon>asterids</taxon>
        <taxon>campanulids</taxon>
        <taxon>Asterales</taxon>
        <taxon>Asteraceae</taxon>
        <taxon>Cichorioideae</taxon>
        <taxon>Cichorieae</taxon>
        <taxon>Lactucinae</taxon>
        <taxon>Lactuca</taxon>
    </lineage>
</organism>
<dbReference type="InterPro" id="IPR031327">
    <property type="entry name" value="MCM"/>
</dbReference>
<evidence type="ECO:0000256" key="1">
    <source>
        <dbReference type="ARBA" id="ARBA00022741"/>
    </source>
</evidence>
<feature type="domain" description="MCM C-terminal AAA(+) ATPase" evidence="4">
    <location>
        <begin position="1"/>
        <end position="43"/>
    </location>
</feature>
<gene>
    <name evidence="5" type="ORF">LSAT_V11C900493170</name>
</gene>
<dbReference type="Proteomes" id="UP000235145">
    <property type="component" value="Unassembled WGS sequence"/>
</dbReference>
<evidence type="ECO:0000256" key="2">
    <source>
        <dbReference type="ARBA" id="ARBA00022840"/>
    </source>
</evidence>
<keyword evidence="3" id="KW-1133">Transmembrane helix</keyword>
<dbReference type="AlphaFoldDB" id="A0A9R1UKR3"/>
<keyword evidence="2" id="KW-0067">ATP-binding</keyword>
<evidence type="ECO:0000259" key="4">
    <source>
        <dbReference type="PROSITE" id="PS50051"/>
    </source>
</evidence>
<dbReference type="InterPro" id="IPR027417">
    <property type="entry name" value="P-loop_NTPase"/>
</dbReference>
<dbReference type="GO" id="GO:0003677">
    <property type="term" value="F:DNA binding"/>
    <property type="evidence" value="ECO:0007669"/>
    <property type="project" value="InterPro"/>
</dbReference>
<dbReference type="PANTHER" id="PTHR11630:SF26">
    <property type="entry name" value="DNA REPLICATION LICENSING FACTOR MCM7"/>
    <property type="match status" value="1"/>
</dbReference>
<dbReference type="Gene3D" id="3.40.50.300">
    <property type="entry name" value="P-loop containing nucleotide triphosphate hydrolases"/>
    <property type="match status" value="1"/>
</dbReference>
<evidence type="ECO:0000313" key="5">
    <source>
        <dbReference type="EMBL" id="KAJ0188745.1"/>
    </source>
</evidence>